<keyword evidence="12" id="KW-1185">Reference proteome</keyword>
<keyword evidence="5 9" id="KW-0046">Antibiotic resistance</keyword>
<protein>
    <recommendedName>
        <fullName evidence="3 9">Aminoglycoside N(6')-acetyltransferase type 1</fullName>
        <ecNumber evidence="2 9">2.3.1.82</ecNumber>
    </recommendedName>
    <alternativeName>
        <fullName evidence="7 9">Aminoglycoside resistance protein</fullName>
    </alternativeName>
</protein>
<dbReference type="Proteomes" id="UP001163624">
    <property type="component" value="Chromosome"/>
</dbReference>
<sequence>MDQLQVRHAAAADMHDWIALRLALWPGDHAAQFRDDAADILAQPQRYCAFLARDRSGAALGLVEAAVRTDYVNGTEHSPVLYLEGIYVAERARRQGIAKALVRAVQAWGVARGCLDFASDAALDNHASHALHRALGFVETERVVFFRKALDD</sequence>
<evidence type="ECO:0000256" key="2">
    <source>
        <dbReference type="ARBA" id="ARBA00012888"/>
    </source>
</evidence>
<dbReference type="InterPro" id="IPR016181">
    <property type="entry name" value="Acyl_CoA_acyltransferase"/>
</dbReference>
<comment type="catalytic activity">
    <reaction evidence="8 9">
        <text>kanamycin B + acetyl-CoA = N(6')-acetylkanamycin B + CoA + H(+)</text>
        <dbReference type="Rhea" id="RHEA:16449"/>
        <dbReference type="ChEBI" id="CHEBI:15378"/>
        <dbReference type="ChEBI" id="CHEBI:57287"/>
        <dbReference type="ChEBI" id="CHEBI:57288"/>
        <dbReference type="ChEBI" id="CHEBI:58390"/>
        <dbReference type="ChEBI" id="CHEBI:58549"/>
        <dbReference type="EC" id="2.3.1.82"/>
    </reaction>
</comment>
<dbReference type="InterPro" id="IPR050832">
    <property type="entry name" value="Bact_Acetyltransf"/>
</dbReference>
<evidence type="ECO:0000256" key="1">
    <source>
        <dbReference type="ARBA" id="ARBA00011738"/>
    </source>
</evidence>
<gene>
    <name evidence="11" type="ORF">OU419_22280</name>
</gene>
<organism evidence="11 12">
    <name type="scientific">Pseudomonas triclosanedens</name>
    <dbReference type="NCBI Taxonomy" id="2961893"/>
    <lineage>
        <taxon>Bacteria</taxon>
        <taxon>Pseudomonadati</taxon>
        <taxon>Pseudomonadota</taxon>
        <taxon>Gammaproteobacteria</taxon>
        <taxon>Pseudomonadales</taxon>
        <taxon>Pseudomonadaceae</taxon>
        <taxon>Pseudomonas</taxon>
    </lineage>
</organism>
<evidence type="ECO:0000256" key="8">
    <source>
        <dbReference type="ARBA" id="ARBA00048923"/>
    </source>
</evidence>
<evidence type="ECO:0000313" key="11">
    <source>
        <dbReference type="EMBL" id="WAI48462.1"/>
    </source>
</evidence>
<feature type="domain" description="N-acetyltransferase" evidence="10">
    <location>
        <begin position="4"/>
        <end position="152"/>
    </location>
</feature>
<dbReference type="NCBIfam" id="NF043067">
    <property type="entry name" value="AAC_6p_group_E"/>
    <property type="match status" value="1"/>
</dbReference>
<dbReference type="PROSITE" id="PS51186">
    <property type="entry name" value="GNAT"/>
    <property type="match status" value="1"/>
</dbReference>
<dbReference type="PANTHER" id="PTHR43877">
    <property type="entry name" value="AMINOALKYLPHOSPHONATE N-ACETYLTRANSFERASE-RELATED-RELATED"/>
    <property type="match status" value="1"/>
</dbReference>
<accession>A0ABY6ZU28</accession>
<evidence type="ECO:0000256" key="6">
    <source>
        <dbReference type="ARBA" id="ARBA00023315"/>
    </source>
</evidence>
<name>A0ABY6ZU28_9PSED</name>
<evidence type="ECO:0000259" key="10">
    <source>
        <dbReference type="PROSITE" id="PS51186"/>
    </source>
</evidence>
<dbReference type="Pfam" id="PF00583">
    <property type="entry name" value="Acetyltransf_1"/>
    <property type="match status" value="1"/>
</dbReference>
<dbReference type="InterPro" id="IPR000182">
    <property type="entry name" value="GNAT_dom"/>
</dbReference>
<evidence type="ECO:0000256" key="4">
    <source>
        <dbReference type="ARBA" id="ARBA00022679"/>
    </source>
</evidence>
<evidence type="ECO:0000256" key="9">
    <source>
        <dbReference type="PIRNR" id="PIRNR000452"/>
    </source>
</evidence>
<dbReference type="EC" id="2.3.1.82" evidence="2 9"/>
<keyword evidence="6 9" id="KW-0012">Acyltransferase</keyword>
<reference evidence="11" key="1">
    <citation type="submission" date="2022-11" db="EMBL/GenBank/DDBJ databases">
        <title>Pseudomonas triclosanedens sp. nov., a triclosan degrader isolated from activated sludge.</title>
        <authorList>
            <person name="Yin Y."/>
            <person name="Lu Z."/>
        </authorList>
    </citation>
    <scope>NUCLEOTIDE SEQUENCE</scope>
    <source>
        <strain evidence="11">ZM23</strain>
    </source>
</reference>
<proteinExistence type="predicted"/>
<evidence type="ECO:0000256" key="3">
    <source>
        <dbReference type="ARBA" id="ARBA00017677"/>
    </source>
</evidence>
<comment type="function">
    <text evidence="9">Catalyzes the transfer of an acetyl group from acetyl-CoA to the 6'-amino group of aminoglycoside molecules conferring resistance to antibiotics containing the purpurosamine ring.</text>
</comment>
<dbReference type="CDD" id="cd04301">
    <property type="entry name" value="NAT_SF"/>
    <property type="match status" value="1"/>
</dbReference>
<comment type="subunit">
    <text evidence="1 9">Homodimer.</text>
</comment>
<keyword evidence="4 9" id="KW-0808">Transferase</keyword>
<dbReference type="Gene3D" id="3.40.630.30">
    <property type="match status" value="1"/>
</dbReference>
<evidence type="ECO:0000313" key="12">
    <source>
        <dbReference type="Proteomes" id="UP001163624"/>
    </source>
</evidence>
<dbReference type="InterPro" id="IPR024170">
    <property type="entry name" value="Aminoglycoside_N6-AcTrfrase"/>
</dbReference>
<dbReference type="SUPFAM" id="SSF55729">
    <property type="entry name" value="Acyl-CoA N-acyltransferases (Nat)"/>
    <property type="match status" value="1"/>
</dbReference>
<evidence type="ECO:0000256" key="5">
    <source>
        <dbReference type="ARBA" id="ARBA00023251"/>
    </source>
</evidence>
<dbReference type="PIRSF" id="PIRSF000452">
    <property type="entry name" value="6-N-acetyltransf"/>
    <property type="match status" value="1"/>
</dbReference>
<dbReference type="EMBL" id="CP113432">
    <property type="protein sequence ID" value="WAI48462.1"/>
    <property type="molecule type" value="Genomic_DNA"/>
</dbReference>
<evidence type="ECO:0000256" key="7">
    <source>
        <dbReference type="ARBA" id="ARBA00029660"/>
    </source>
</evidence>